<evidence type="ECO:0000313" key="4">
    <source>
        <dbReference type="Proteomes" id="UP000058636"/>
    </source>
</evidence>
<sequence length="377" mass="43501">MEERSEVKATDILIVNKAYYPEIGGVETVVKVLAESLSHKKKVTVLTFNKSNLLSREETNGIEIIRLPSIFRGKTVRISIKFRELFLKISRRARQIIFNFPTGQPELYYLLYRKIQSEKICVYHADIVEYGVIGAVYNLFFVKRFLDSMDKIIVTSPNIVESSNILKDYKEKIAVIPLFVDTSHFYPRNPNKREYLVSLFPKPPEKIVLYIGRLARYKGLEYLTRAMTMLEEKYGLVIIGKGRKEEELKRFAQKLEVEKRVVFLDHVPYDELPEYYSAADVFVLPSISRAEAFGLVGLEAMACGTPVITTELGTGTSYYNIHEKTGLVVPPKNSKILAESIKRICESDWKNTKKDIIIKRAKEFSLEMFKQRIEEVL</sequence>
<protein>
    <submittedName>
        <fullName evidence="3">Glycosyltransferase</fullName>
    </submittedName>
</protein>
<evidence type="ECO:0000259" key="1">
    <source>
        <dbReference type="Pfam" id="PF00534"/>
    </source>
</evidence>
<dbReference type="GO" id="GO:0016757">
    <property type="term" value="F:glycosyltransferase activity"/>
    <property type="evidence" value="ECO:0007669"/>
    <property type="project" value="InterPro"/>
</dbReference>
<evidence type="ECO:0000313" key="3">
    <source>
        <dbReference type="EMBL" id="KUK23039.1"/>
    </source>
</evidence>
<dbReference type="SUPFAM" id="SSF53756">
    <property type="entry name" value="UDP-Glycosyltransferase/glycogen phosphorylase"/>
    <property type="match status" value="1"/>
</dbReference>
<evidence type="ECO:0000259" key="2">
    <source>
        <dbReference type="Pfam" id="PF13439"/>
    </source>
</evidence>
<dbReference type="PATRIC" id="fig|93930.3.peg.1719"/>
<organism evidence="3 4">
    <name type="scientific">Thermotoga petrophila</name>
    <dbReference type="NCBI Taxonomy" id="93929"/>
    <lineage>
        <taxon>Bacteria</taxon>
        <taxon>Thermotogati</taxon>
        <taxon>Thermotogota</taxon>
        <taxon>Thermotogae</taxon>
        <taxon>Thermotogales</taxon>
        <taxon>Thermotogaceae</taxon>
        <taxon>Thermotoga</taxon>
    </lineage>
</organism>
<dbReference type="Proteomes" id="UP000058636">
    <property type="component" value="Unassembled WGS sequence"/>
</dbReference>
<proteinExistence type="predicted"/>
<comment type="caution">
    <text evidence="3">The sequence shown here is derived from an EMBL/GenBank/DDBJ whole genome shotgun (WGS) entry which is preliminary data.</text>
</comment>
<dbReference type="InterPro" id="IPR050194">
    <property type="entry name" value="Glycosyltransferase_grp1"/>
</dbReference>
<dbReference type="AlphaFoldDB" id="A0A101EQI9"/>
<gene>
    <name evidence="3" type="ORF">XD57_0866</name>
</gene>
<accession>A0A101EQI9</accession>
<dbReference type="InterPro" id="IPR001296">
    <property type="entry name" value="Glyco_trans_1"/>
</dbReference>
<feature type="domain" description="Glycosyltransferase subfamily 4-like N-terminal" evidence="2">
    <location>
        <begin position="23"/>
        <end position="183"/>
    </location>
</feature>
<name>A0A101EQI9_9THEM</name>
<dbReference type="EMBL" id="LGFG01000060">
    <property type="protein sequence ID" value="KUK23039.1"/>
    <property type="molecule type" value="Genomic_DNA"/>
</dbReference>
<dbReference type="PANTHER" id="PTHR45947">
    <property type="entry name" value="SULFOQUINOVOSYL TRANSFERASE SQD2"/>
    <property type="match status" value="1"/>
</dbReference>
<dbReference type="InterPro" id="IPR028098">
    <property type="entry name" value="Glyco_trans_4-like_N"/>
</dbReference>
<reference evidence="3 4" key="1">
    <citation type="journal article" date="2015" name="MBio">
        <title>Genome-Resolved Metagenomic Analysis Reveals Roles for Candidate Phyla and Other Microbial Community Members in Biogeochemical Transformations in Oil Reservoirs.</title>
        <authorList>
            <person name="Hu P."/>
            <person name="Tom L."/>
            <person name="Singh A."/>
            <person name="Thomas B.C."/>
            <person name="Baker B.J."/>
            <person name="Piceno Y.M."/>
            <person name="Andersen G.L."/>
            <person name="Banfield J.F."/>
        </authorList>
    </citation>
    <scope>NUCLEOTIDE SEQUENCE [LARGE SCALE GENOMIC DNA]</scope>
    <source>
        <strain evidence="3">46_26</strain>
    </source>
</reference>
<dbReference type="Pfam" id="PF13439">
    <property type="entry name" value="Glyco_transf_4"/>
    <property type="match status" value="1"/>
</dbReference>
<dbReference type="PANTHER" id="PTHR45947:SF3">
    <property type="entry name" value="SULFOQUINOVOSYL TRANSFERASE SQD2"/>
    <property type="match status" value="1"/>
</dbReference>
<dbReference type="Pfam" id="PF00534">
    <property type="entry name" value="Glycos_transf_1"/>
    <property type="match status" value="1"/>
</dbReference>
<keyword evidence="3" id="KW-0808">Transferase</keyword>
<dbReference type="Gene3D" id="3.40.50.2000">
    <property type="entry name" value="Glycogen Phosphorylase B"/>
    <property type="match status" value="2"/>
</dbReference>
<feature type="domain" description="Glycosyl transferase family 1" evidence="1">
    <location>
        <begin position="200"/>
        <end position="362"/>
    </location>
</feature>